<dbReference type="KEGG" id="mgel:G5B37_13765"/>
<protein>
    <recommendedName>
        <fullName evidence="5">Anti-sigma factor</fullName>
    </recommendedName>
</protein>
<feature type="coiled-coil region" evidence="1">
    <location>
        <begin position="141"/>
        <end position="196"/>
    </location>
</feature>
<dbReference type="EMBL" id="CP049057">
    <property type="protein sequence ID" value="QIE60592.1"/>
    <property type="molecule type" value="Genomic_DNA"/>
</dbReference>
<keyword evidence="2" id="KW-0812">Transmembrane</keyword>
<organism evidence="3 4">
    <name type="scientific">Rasiella rasia</name>
    <dbReference type="NCBI Taxonomy" id="2744027"/>
    <lineage>
        <taxon>Bacteria</taxon>
        <taxon>Pseudomonadati</taxon>
        <taxon>Bacteroidota</taxon>
        <taxon>Flavobacteriia</taxon>
        <taxon>Flavobacteriales</taxon>
        <taxon>Flavobacteriaceae</taxon>
        <taxon>Rasiella</taxon>
    </lineage>
</organism>
<keyword evidence="2" id="KW-0472">Membrane</keyword>
<keyword evidence="2" id="KW-1133">Transmembrane helix</keyword>
<evidence type="ECO:0000256" key="2">
    <source>
        <dbReference type="SAM" id="Phobius"/>
    </source>
</evidence>
<proteinExistence type="predicted"/>
<evidence type="ECO:0000313" key="3">
    <source>
        <dbReference type="EMBL" id="QIE60592.1"/>
    </source>
</evidence>
<dbReference type="RefSeq" id="WP_164680604.1">
    <property type="nucleotide sequence ID" value="NZ_CP049057.1"/>
</dbReference>
<dbReference type="Proteomes" id="UP000505306">
    <property type="component" value="Chromosome"/>
</dbReference>
<dbReference type="AlphaFoldDB" id="A0A6G6GPW5"/>
<feature type="transmembrane region" description="Helical" evidence="2">
    <location>
        <begin position="49"/>
        <end position="71"/>
    </location>
</feature>
<evidence type="ECO:0008006" key="5">
    <source>
        <dbReference type="Google" id="ProtNLM"/>
    </source>
</evidence>
<name>A0A6G6GPW5_9FLAO</name>
<evidence type="ECO:0000313" key="4">
    <source>
        <dbReference type="Proteomes" id="UP000505306"/>
    </source>
</evidence>
<keyword evidence="4" id="KW-1185">Reference proteome</keyword>
<accession>A0A6G6GPW5</accession>
<gene>
    <name evidence="3" type="ORF">G5B37_13765</name>
</gene>
<evidence type="ECO:0000256" key="1">
    <source>
        <dbReference type="SAM" id="Coils"/>
    </source>
</evidence>
<sequence>MAQDIRELLRNRPETKRTMPEDHEMKFEKMLETHFPDQPQQTKRNASFFWLKVAAVAISFLAVSFFGYQYLSGLNGANGNNLELADTEDDTKMDAKDILKQPKLTLGDLSPDLKKVENFYLTGIDVQLASLETDDENKELIDGYMERISELNEEYNRLNNELTETGPTEATVNALIDNLKLRLDLLFKLKNKLKELKNLDNEKFNDLQA</sequence>
<reference evidence="3 4" key="1">
    <citation type="submission" date="2020-02" db="EMBL/GenBank/DDBJ databases">
        <title>Complete genome sequence of Flavobacteriaceae bacterium.</title>
        <authorList>
            <person name="Kim S.-J."/>
            <person name="Kim Y.-S."/>
            <person name="Kim K.-H."/>
        </authorList>
    </citation>
    <scope>NUCLEOTIDE SEQUENCE [LARGE SCALE GENOMIC DNA]</scope>
    <source>
        <strain evidence="3 4">RR4-40</strain>
    </source>
</reference>
<keyword evidence="1" id="KW-0175">Coiled coil</keyword>